<dbReference type="EC" id="3.1.3.48" evidence="2"/>
<evidence type="ECO:0000313" key="6">
    <source>
        <dbReference type="Proteomes" id="UP001597387"/>
    </source>
</evidence>
<organism evidence="5 6">
    <name type="scientific">Paradesertivirga mongoliensis</name>
    <dbReference type="NCBI Taxonomy" id="2100740"/>
    <lineage>
        <taxon>Bacteria</taxon>
        <taxon>Pseudomonadati</taxon>
        <taxon>Bacteroidota</taxon>
        <taxon>Sphingobacteriia</taxon>
        <taxon>Sphingobacteriales</taxon>
        <taxon>Sphingobacteriaceae</taxon>
        <taxon>Paradesertivirga</taxon>
    </lineage>
</organism>
<keyword evidence="6" id="KW-1185">Reference proteome</keyword>
<dbReference type="SUPFAM" id="SSF89550">
    <property type="entry name" value="PHP domain-like"/>
    <property type="match status" value="1"/>
</dbReference>
<sequence>MLFDLFRKKQQKVPEINFSRIKTDIHSHLIPGIDDGAQNIEESISLIKRMMDFGFTKLLTTPHIMADYYRNTSDSILKGLDQLRDELSQRNINIEVNAAAEYYLDETFENKLNKGDVLTLGDKFLLFELSFINYPKNLFEVIDKILQKGYTPLLAHPERYPYLAGSVENYERIKDSGCYLQINTLSLAGHYGKQTQKVAEQMVDHYLIDFLGSDLHRMKHADAILKSLSMPYVSRLLTEYQLQNEML</sequence>
<evidence type="ECO:0000256" key="2">
    <source>
        <dbReference type="ARBA" id="ARBA00013064"/>
    </source>
</evidence>
<accession>A0ABW4ZHE8</accession>
<reference evidence="6" key="1">
    <citation type="journal article" date="2019" name="Int. J. Syst. Evol. Microbiol.">
        <title>The Global Catalogue of Microorganisms (GCM) 10K type strain sequencing project: providing services to taxonomists for standard genome sequencing and annotation.</title>
        <authorList>
            <consortium name="The Broad Institute Genomics Platform"/>
            <consortium name="The Broad Institute Genome Sequencing Center for Infectious Disease"/>
            <person name="Wu L."/>
            <person name="Ma J."/>
        </authorList>
    </citation>
    <scope>NUCLEOTIDE SEQUENCE [LARGE SCALE GENOMIC DNA]</scope>
    <source>
        <strain evidence="6">KCTC 42217</strain>
    </source>
</reference>
<gene>
    <name evidence="5" type="ORF">ACFSJU_01835</name>
</gene>
<protein>
    <recommendedName>
        <fullName evidence="2">protein-tyrosine-phosphatase</fullName>
        <ecNumber evidence="2">3.1.3.48</ecNumber>
    </recommendedName>
</protein>
<comment type="caution">
    <text evidence="5">The sequence shown here is derived from an EMBL/GenBank/DDBJ whole genome shotgun (WGS) entry which is preliminary data.</text>
</comment>
<dbReference type="InterPro" id="IPR016195">
    <property type="entry name" value="Pol/histidinol_Pase-like"/>
</dbReference>
<evidence type="ECO:0000256" key="1">
    <source>
        <dbReference type="ARBA" id="ARBA00005750"/>
    </source>
</evidence>
<dbReference type="PIRSF" id="PIRSF016557">
    <property type="entry name" value="Caps_synth_CpsB"/>
    <property type="match status" value="1"/>
</dbReference>
<comment type="catalytic activity">
    <reaction evidence="4">
        <text>O-phospho-L-tyrosyl-[protein] + H2O = L-tyrosyl-[protein] + phosphate</text>
        <dbReference type="Rhea" id="RHEA:10684"/>
        <dbReference type="Rhea" id="RHEA-COMP:10136"/>
        <dbReference type="Rhea" id="RHEA-COMP:20101"/>
        <dbReference type="ChEBI" id="CHEBI:15377"/>
        <dbReference type="ChEBI" id="CHEBI:43474"/>
        <dbReference type="ChEBI" id="CHEBI:46858"/>
        <dbReference type="ChEBI" id="CHEBI:61978"/>
        <dbReference type="EC" id="3.1.3.48"/>
    </reaction>
</comment>
<dbReference type="InterPro" id="IPR016667">
    <property type="entry name" value="Caps_polysacc_synth_CpsB/CapC"/>
</dbReference>
<dbReference type="PANTHER" id="PTHR39181:SF1">
    <property type="entry name" value="TYROSINE-PROTEIN PHOSPHATASE YWQE"/>
    <property type="match status" value="1"/>
</dbReference>
<evidence type="ECO:0000313" key="5">
    <source>
        <dbReference type="EMBL" id="MFD2161110.1"/>
    </source>
</evidence>
<dbReference type="RefSeq" id="WP_255900119.1">
    <property type="nucleotide sequence ID" value="NZ_JAFMZO010000001.1"/>
</dbReference>
<keyword evidence="3" id="KW-0378">Hydrolase</keyword>
<proteinExistence type="inferred from homology"/>
<comment type="similarity">
    <text evidence="1">Belongs to the metallo-dependent hydrolases superfamily. CpsB/CapC family.</text>
</comment>
<evidence type="ECO:0000256" key="3">
    <source>
        <dbReference type="ARBA" id="ARBA00022801"/>
    </source>
</evidence>
<dbReference type="Pfam" id="PF19567">
    <property type="entry name" value="CpsB_CapC"/>
    <property type="match status" value="1"/>
</dbReference>
<dbReference type="Gene3D" id="3.20.20.140">
    <property type="entry name" value="Metal-dependent hydrolases"/>
    <property type="match status" value="1"/>
</dbReference>
<dbReference type="Proteomes" id="UP001597387">
    <property type="component" value="Unassembled WGS sequence"/>
</dbReference>
<evidence type="ECO:0000256" key="4">
    <source>
        <dbReference type="ARBA" id="ARBA00051722"/>
    </source>
</evidence>
<dbReference type="PANTHER" id="PTHR39181">
    <property type="entry name" value="TYROSINE-PROTEIN PHOSPHATASE YWQE"/>
    <property type="match status" value="1"/>
</dbReference>
<name>A0ABW4ZHE8_9SPHI</name>
<dbReference type="EMBL" id="JBHUHZ010000001">
    <property type="protein sequence ID" value="MFD2161110.1"/>
    <property type="molecule type" value="Genomic_DNA"/>
</dbReference>